<feature type="domain" description="Prephenate/arogenate dehydrogenase" evidence="2">
    <location>
        <begin position="13"/>
        <end position="298"/>
    </location>
</feature>
<keyword evidence="4" id="KW-1185">Reference proteome</keyword>
<keyword evidence="1" id="KW-0560">Oxidoreductase</keyword>
<evidence type="ECO:0000256" key="1">
    <source>
        <dbReference type="ARBA" id="ARBA00023002"/>
    </source>
</evidence>
<dbReference type="InterPro" id="IPR003099">
    <property type="entry name" value="Prephen_DH"/>
</dbReference>
<evidence type="ECO:0000259" key="2">
    <source>
        <dbReference type="PROSITE" id="PS51176"/>
    </source>
</evidence>
<dbReference type="EMBL" id="JAQQFM010000001">
    <property type="protein sequence ID" value="MFL9923212.1"/>
    <property type="molecule type" value="Genomic_DNA"/>
</dbReference>
<dbReference type="Gene3D" id="1.10.3660.10">
    <property type="entry name" value="6-phosphogluconate dehydrogenase C-terminal like domain"/>
    <property type="match status" value="1"/>
</dbReference>
<dbReference type="PROSITE" id="PS51176">
    <property type="entry name" value="PDH_ADH"/>
    <property type="match status" value="1"/>
</dbReference>
<gene>
    <name evidence="3" type="ORF">PQR62_02970</name>
</gene>
<dbReference type="PANTHER" id="PTHR21363">
    <property type="entry name" value="PREPHENATE DEHYDROGENASE"/>
    <property type="match status" value="1"/>
</dbReference>
<comment type="caution">
    <text evidence="3">The sequence shown here is derived from an EMBL/GenBank/DDBJ whole genome shotgun (WGS) entry which is preliminary data.</text>
</comment>
<reference evidence="3 4" key="1">
    <citation type="journal article" date="2024" name="Chem. Sci.">
        <title>Discovery of megapolipeptins by genome mining of a Burkholderiales bacteria collection.</title>
        <authorList>
            <person name="Paulo B.S."/>
            <person name="Recchia M.J.J."/>
            <person name="Lee S."/>
            <person name="Fergusson C.H."/>
            <person name="Romanowski S.B."/>
            <person name="Hernandez A."/>
            <person name="Krull N."/>
            <person name="Liu D.Y."/>
            <person name="Cavanagh H."/>
            <person name="Bos A."/>
            <person name="Gray C.A."/>
            <person name="Murphy B.T."/>
            <person name="Linington R.G."/>
            <person name="Eustaquio A.S."/>
        </authorList>
    </citation>
    <scope>NUCLEOTIDE SEQUENCE [LARGE SCALE GENOMIC DNA]</scope>
    <source>
        <strain evidence="3 4">RL21-008-BIB-A</strain>
    </source>
</reference>
<dbReference type="Proteomes" id="UP001629246">
    <property type="component" value="Unassembled WGS sequence"/>
</dbReference>
<evidence type="ECO:0000313" key="3">
    <source>
        <dbReference type="EMBL" id="MFL9923212.1"/>
    </source>
</evidence>
<dbReference type="SUPFAM" id="SSF48179">
    <property type="entry name" value="6-phosphogluconate dehydrogenase C-terminal domain-like"/>
    <property type="match status" value="1"/>
</dbReference>
<dbReference type="InterPro" id="IPR050812">
    <property type="entry name" value="Preph/Arog_dehydrog"/>
</dbReference>
<evidence type="ECO:0000313" key="4">
    <source>
        <dbReference type="Proteomes" id="UP001629246"/>
    </source>
</evidence>
<dbReference type="Pfam" id="PF20463">
    <property type="entry name" value="PDH_C"/>
    <property type="match status" value="1"/>
</dbReference>
<accession>A0ABW9A4A2</accession>
<dbReference type="PANTHER" id="PTHR21363:SF0">
    <property type="entry name" value="PREPHENATE DEHYDROGENASE [NADP(+)]"/>
    <property type="match status" value="1"/>
</dbReference>
<dbReference type="Gene3D" id="3.40.50.720">
    <property type="entry name" value="NAD(P)-binding Rossmann-like Domain"/>
    <property type="match status" value="1"/>
</dbReference>
<dbReference type="Pfam" id="PF02153">
    <property type="entry name" value="PDH_N"/>
    <property type="match status" value="1"/>
</dbReference>
<dbReference type="InterPro" id="IPR008927">
    <property type="entry name" value="6-PGluconate_DH-like_C_sf"/>
</dbReference>
<dbReference type="RefSeq" id="WP_408154603.1">
    <property type="nucleotide sequence ID" value="NZ_JAQQFM010000001.1"/>
</dbReference>
<dbReference type="InterPro" id="IPR046826">
    <property type="entry name" value="PDH_N"/>
</dbReference>
<dbReference type="SUPFAM" id="SSF51735">
    <property type="entry name" value="NAD(P)-binding Rossmann-fold domains"/>
    <property type="match status" value="1"/>
</dbReference>
<protein>
    <submittedName>
        <fullName evidence="3">Prephenate dehydrogenase</fullName>
    </submittedName>
</protein>
<dbReference type="InterPro" id="IPR036291">
    <property type="entry name" value="NAD(P)-bd_dom_sf"/>
</dbReference>
<name>A0ABW9A4A2_9BURK</name>
<organism evidence="3 4">
    <name type="scientific">Herbaspirillum lusitanum</name>
    <dbReference type="NCBI Taxonomy" id="213312"/>
    <lineage>
        <taxon>Bacteria</taxon>
        <taxon>Pseudomonadati</taxon>
        <taxon>Pseudomonadota</taxon>
        <taxon>Betaproteobacteria</taxon>
        <taxon>Burkholderiales</taxon>
        <taxon>Oxalobacteraceae</taxon>
        <taxon>Herbaspirillum</taxon>
    </lineage>
</organism>
<dbReference type="InterPro" id="IPR046825">
    <property type="entry name" value="PDH_C"/>
</dbReference>
<proteinExistence type="predicted"/>
<sequence length="298" mass="31572">MQKESHRRIHQLERIAICGLGLIGGSVLKALRAAGYTGHVTAFDIDPAVAQQVCAEGFANEVALSADRLFLEHDLVILCQPVGVVVQYLLEQPAQIAAGRAIGIDVASVKGPVAQALRAGGAAVQARFVPCHPIAGKASHGWAAAQADLLDGKLCILTPEPGTPQPALDLALEFWSLLGARTGFMAAQEHDAVYAAVSHMPQLLTYAYLHGLAAREHTREWLAYRGTGFKSFTRLGSSDARLWADIATHNAASLIEEIDSVSASLALFRQRLAQGQVSELAEDFASARALHAGSETAG</sequence>